<dbReference type="EMBL" id="BSFH01000005">
    <property type="protein sequence ID" value="GLK62662.1"/>
    <property type="molecule type" value="Genomic_DNA"/>
</dbReference>
<reference evidence="10" key="2">
    <citation type="submission" date="2023-01" db="EMBL/GenBank/DDBJ databases">
        <authorList>
            <person name="Sun Q."/>
            <person name="Evtushenko L."/>
        </authorList>
    </citation>
    <scope>NUCLEOTIDE SEQUENCE</scope>
    <source>
        <strain evidence="10">VKM B-2222</strain>
    </source>
</reference>
<dbReference type="Proteomes" id="UP001143349">
    <property type="component" value="Unassembled WGS sequence"/>
</dbReference>
<dbReference type="Pfam" id="PF01035">
    <property type="entry name" value="DNA_binding_1"/>
    <property type="match status" value="1"/>
</dbReference>
<evidence type="ECO:0000259" key="9">
    <source>
        <dbReference type="Pfam" id="PF01035"/>
    </source>
</evidence>
<feature type="domain" description="Methylated-DNA-[protein]-cysteine S-methyltransferase DNA binding" evidence="9">
    <location>
        <begin position="112"/>
        <end position="191"/>
    </location>
</feature>
<dbReference type="Gene3D" id="3.30.160.70">
    <property type="entry name" value="Methylated DNA-protein cysteine methyltransferase domain"/>
    <property type="match status" value="1"/>
</dbReference>
<evidence type="ECO:0000256" key="1">
    <source>
        <dbReference type="ARBA" id="ARBA00001286"/>
    </source>
</evidence>
<keyword evidence="7" id="KW-0234">DNA repair</keyword>
<keyword evidence="4" id="KW-0489">Methyltransferase</keyword>
<evidence type="ECO:0000256" key="4">
    <source>
        <dbReference type="ARBA" id="ARBA00022603"/>
    </source>
</evidence>
<evidence type="ECO:0000313" key="10">
    <source>
        <dbReference type="EMBL" id="GLK62662.1"/>
    </source>
</evidence>
<dbReference type="SUPFAM" id="SSF46767">
    <property type="entry name" value="Methylated DNA-protein cysteine methyltransferase, C-terminal domain"/>
    <property type="match status" value="1"/>
</dbReference>
<reference evidence="10" key="1">
    <citation type="journal article" date="2014" name="Int. J. Syst. Evol. Microbiol.">
        <title>Complete genome sequence of Corynebacterium casei LMG S-19264T (=DSM 44701T), isolated from a smear-ripened cheese.</title>
        <authorList>
            <consortium name="US DOE Joint Genome Institute (JGI-PGF)"/>
            <person name="Walter F."/>
            <person name="Albersmeier A."/>
            <person name="Kalinowski J."/>
            <person name="Ruckert C."/>
        </authorList>
    </citation>
    <scope>NUCLEOTIDE SEQUENCE</scope>
    <source>
        <strain evidence="10">VKM B-2222</strain>
    </source>
</reference>
<keyword evidence="5" id="KW-0808">Transferase</keyword>
<evidence type="ECO:0000256" key="5">
    <source>
        <dbReference type="ARBA" id="ARBA00022679"/>
    </source>
</evidence>
<dbReference type="PANTHER" id="PTHR10815:SF5">
    <property type="entry name" value="METHYLATED-DNA--PROTEIN-CYSTEINE METHYLTRANSFERASE"/>
    <property type="match status" value="1"/>
</dbReference>
<dbReference type="GO" id="GO:0006281">
    <property type="term" value="P:DNA repair"/>
    <property type="evidence" value="ECO:0007669"/>
    <property type="project" value="UniProtKB-KW"/>
</dbReference>
<accession>A0AAD3NV75</accession>
<comment type="catalytic activity">
    <reaction evidence="1">
        <text>a 4-O-methyl-thymidine in DNA + L-cysteinyl-[protein] = a thymidine in DNA + S-methyl-L-cysteinyl-[protein]</text>
        <dbReference type="Rhea" id="RHEA:53428"/>
        <dbReference type="Rhea" id="RHEA-COMP:10131"/>
        <dbReference type="Rhea" id="RHEA-COMP:10132"/>
        <dbReference type="Rhea" id="RHEA-COMP:13555"/>
        <dbReference type="Rhea" id="RHEA-COMP:13556"/>
        <dbReference type="ChEBI" id="CHEBI:29950"/>
        <dbReference type="ChEBI" id="CHEBI:82612"/>
        <dbReference type="ChEBI" id="CHEBI:137386"/>
        <dbReference type="ChEBI" id="CHEBI:137387"/>
        <dbReference type="EC" id="2.1.1.63"/>
    </reaction>
</comment>
<dbReference type="SUPFAM" id="SSF53155">
    <property type="entry name" value="Methylated DNA-protein cysteine methyltransferase domain"/>
    <property type="match status" value="1"/>
</dbReference>
<proteinExistence type="inferred from homology"/>
<dbReference type="AlphaFoldDB" id="A0AAD3NV75"/>
<dbReference type="Gene3D" id="1.10.10.10">
    <property type="entry name" value="Winged helix-like DNA-binding domain superfamily/Winged helix DNA-binding domain"/>
    <property type="match status" value="1"/>
</dbReference>
<dbReference type="PANTHER" id="PTHR10815">
    <property type="entry name" value="METHYLATED-DNA--PROTEIN-CYSTEINE METHYLTRANSFERASE"/>
    <property type="match status" value="1"/>
</dbReference>
<gene>
    <name evidence="10" type="ORF">GCM10017635_01300</name>
</gene>
<evidence type="ECO:0000256" key="2">
    <source>
        <dbReference type="ARBA" id="ARBA00008711"/>
    </source>
</evidence>
<dbReference type="NCBIfam" id="TIGR00589">
    <property type="entry name" value="ogt"/>
    <property type="match status" value="1"/>
</dbReference>
<organism evidence="10 11">
    <name type="scientific">Paracoccus kondratievae</name>
    <dbReference type="NCBI Taxonomy" id="135740"/>
    <lineage>
        <taxon>Bacteria</taxon>
        <taxon>Pseudomonadati</taxon>
        <taxon>Pseudomonadota</taxon>
        <taxon>Alphaproteobacteria</taxon>
        <taxon>Rhodobacterales</taxon>
        <taxon>Paracoccaceae</taxon>
        <taxon>Paracoccus</taxon>
    </lineage>
</organism>
<dbReference type="GO" id="GO:0003908">
    <property type="term" value="F:methylated-DNA-[protein]-cysteine S-methyltransferase activity"/>
    <property type="evidence" value="ECO:0007669"/>
    <property type="project" value="UniProtKB-EC"/>
</dbReference>
<evidence type="ECO:0000256" key="6">
    <source>
        <dbReference type="ARBA" id="ARBA00022763"/>
    </source>
</evidence>
<sequence>MSAGPDPRPDPGPALAELLAPVSGGQMALVAAGFSTPLGGMIAVADDARLHLLEFVERKELPAELMRLHRIAGGGISAGRNAVIDRTEGQIAGYFAGTLAGFDLPLALYGTPFQQEVWQALQQIPPGNTISYSELARRVGRPLAVRAAAGANGANQLAIVIPCHRVTGLDGQLTGYGGGLWRKRALLDHENRAYSAVIRGDGPRKPGEKA</sequence>
<comment type="catalytic activity">
    <reaction evidence="8">
        <text>a 6-O-methyl-2'-deoxyguanosine in DNA + L-cysteinyl-[protein] = S-methyl-L-cysteinyl-[protein] + a 2'-deoxyguanosine in DNA</text>
        <dbReference type="Rhea" id="RHEA:24000"/>
        <dbReference type="Rhea" id="RHEA-COMP:10131"/>
        <dbReference type="Rhea" id="RHEA-COMP:10132"/>
        <dbReference type="Rhea" id="RHEA-COMP:11367"/>
        <dbReference type="Rhea" id="RHEA-COMP:11368"/>
        <dbReference type="ChEBI" id="CHEBI:29950"/>
        <dbReference type="ChEBI" id="CHEBI:82612"/>
        <dbReference type="ChEBI" id="CHEBI:85445"/>
        <dbReference type="ChEBI" id="CHEBI:85448"/>
        <dbReference type="EC" id="2.1.1.63"/>
    </reaction>
</comment>
<dbReference type="InterPro" id="IPR014048">
    <property type="entry name" value="MethylDNA_cys_MeTrfase_DNA-bd"/>
</dbReference>
<protein>
    <recommendedName>
        <fullName evidence="3">methylated-DNA--[protein]-cysteine S-methyltransferase</fullName>
        <ecNumber evidence="3">2.1.1.63</ecNumber>
    </recommendedName>
</protein>
<dbReference type="InterPro" id="IPR036217">
    <property type="entry name" value="MethylDNA_cys_MeTrfase_DNAb"/>
</dbReference>
<evidence type="ECO:0000313" key="11">
    <source>
        <dbReference type="Proteomes" id="UP001143349"/>
    </source>
</evidence>
<dbReference type="InterPro" id="IPR036631">
    <property type="entry name" value="MGMT_N_sf"/>
</dbReference>
<evidence type="ECO:0000256" key="7">
    <source>
        <dbReference type="ARBA" id="ARBA00023204"/>
    </source>
</evidence>
<keyword evidence="11" id="KW-1185">Reference proteome</keyword>
<dbReference type="RefSeq" id="WP_271179005.1">
    <property type="nucleotide sequence ID" value="NZ_BSFH01000005.1"/>
</dbReference>
<dbReference type="InterPro" id="IPR036388">
    <property type="entry name" value="WH-like_DNA-bd_sf"/>
</dbReference>
<comment type="caution">
    <text evidence="10">The sequence shown here is derived from an EMBL/GenBank/DDBJ whole genome shotgun (WGS) entry which is preliminary data.</text>
</comment>
<dbReference type="EC" id="2.1.1.63" evidence="3"/>
<dbReference type="GO" id="GO:0032259">
    <property type="term" value="P:methylation"/>
    <property type="evidence" value="ECO:0007669"/>
    <property type="project" value="UniProtKB-KW"/>
</dbReference>
<evidence type="ECO:0000256" key="8">
    <source>
        <dbReference type="ARBA" id="ARBA00049348"/>
    </source>
</evidence>
<keyword evidence="6" id="KW-0227">DNA damage</keyword>
<name>A0AAD3NV75_9RHOB</name>
<dbReference type="FunFam" id="1.10.10.10:FF:000214">
    <property type="entry name" value="Methylated-DNA--protein-cysteine methyltransferase"/>
    <property type="match status" value="1"/>
</dbReference>
<comment type="similarity">
    <text evidence="2">Belongs to the MGMT family.</text>
</comment>
<dbReference type="CDD" id="cd06445">
    <property type="entry name" value="ATase"/>
    <property type="match status" value="1"/>
</dbReference>
<evidence type="ECO:0000256" key="3">
    <source>
        <dbReference type="ARBA" id="ARBA00011918"/>
    </source>
</evidence>